<evidence type="ECO:0000256" key="1">
    <source>
        <dbReference type="ARBA" id="ARBA00001936"/>
    </source>
</evidence>
<evidence type="ECO:0000313" key="11">
    <source>
        <dbReference type="EMBL" id="PWB02003.1"/>
    </source>
</evidence>
<dbReference type="GO" id="GO:0006281">
    <property type="term" value="P:DNA repair"/>
    <property type="evidence" value="ECO:0007669"/>
    <property type="project" value="UniProtKB-KW"/>
</dbReference>
<dbReference type="SUPFAM" id="SSF56219">
    <property type="entry name" value="DNase I-like"/>
    <property type="match status" value="1"/>
</dbReference>
<evidence type="ECO:0000256" key="4">
    <source>
        <dbReference type="ARBA" id="ARBA00022723"/>
    </source>
</evidence>
<organism evidence="11 12">
    <name type="scientific">Duncaniella muris</name>
    <dbReference type="NCBI Taxonomy" id="2094150"/>
    <lineage>
        <taxon>Bacteria</taxon>
        <taxon>Pseudomonadati</taxon>
        <taxon>Bacteroidota</taxon>
        <taxon>Bacteroidia</taxon>
        <taxon>Bacteroidales</taxon>
        <taxon>Muribaculaceae</taxon>
        <taxon>Duncaniella</taxon>
    </lineage>
</organism>
<keyword evidence="8" id="KW-0234">DNA repair</keyword>
<feature type="transmembrane region" description="Helical" evidence="9">
    <location>
        <begin position="44"/>
        <end position="62"/>
    </location>
</feature>
<keyword evidence="9" id="KW-0812">Transmembrane</keyword>
<accession>A0A2V1IJP8</accession>
<keyword evidence="5" id="KW-0227">DNA damage</keyword>
<keyword evidence="7" id="KW-0460">Magnesium</keyword>
<protein>
    <recommendedName>
        <fullName evidence="10">Endonuclease/exonuclease/phosphatase domain-containing protein</fullName>
    </recommendedName>
</protein>
<proteinExistence type="predicted"/>
<dbReference type="Proteomes" id="UP000244905">
    <property type="component" value="Unassembled WGS sequence"/>
</dbReference>
<dbReference type="RefSeq" id="WP_107032383.1">
    <property type="nucleotide sequence ID" value="NZ_CAOVAQ010000023.1"/>
</dbReference>
<keyword evidence="6" id="KW-0378">Hydrolase</keyword>
<evidence type="ECO:0000256" key="5">
    <source>
        <dbReference type="ARBA" id="ARBA00022763"/>
    </source>
</evidence>
<dbReference type="Gene3D" id="3.60.10.10">
    <property type="entry name" value="Endonuclease/exonuclease/phosphatase"/>
    <property type="match status" value="1"/>
</dbReference>
<evidence type="ECO:0000259" key="10">
    <source>
        <dbReference type="Pfam" id="PF03372"/>
    </source>
</evidence>
<evidence type="ECO:0000256" key="7">
    <source>
        <dbReference type="ARBA" id="ARBA00022842"/>
    </source>
</evidence>
<keyword evidence="3" id="KW-0540">Nuclease</keyword>
<comment type="cofactor">
    <cofactor evidence="2">
        <name>Mg(2+)</name>
        <dbReference type="ChEBI" id="CHEBI:18420"/>
    </cofactor>
</comment>
<reference evidence="12" key="1">
    <citation type="submission" date="2018-02" db="EMBL/GenBank/DDBJ databases">
        <authorList>
            <person name="Clavel T."/>
            <person name="Strowig T."/>
        </authorList>
    </citation>
    <scope>NUCLEOTIDE SEQUENCE [LARGE SCALE GENOMIC DNA]</scope>
    <source>
        <strain evidence="12">DSM 103720</strain>
    </source>
</reference>
<evidence type="ECO:0000256" key="8">
    <source>
        <dbReference type="ARBA" id="ARBA00023204"/>
    </source>
</evidence>
<keyword evidence="4" id="KW-0479">Metal-binding</keyword>
<name>A0A2V1IJP8_9BACT</name>
<dbReference type="Pfam" id="PF03372">
    <property type="entry name" value="Exo_endo_phos"/>
    <property type="match status" value="1"/>
</dbReference>
<dbReference type="AlphaFoldDB" id="A0A2V1IJP8"/>
<dbReference type="GO" id="GO:0046872">
    <property type="term" value="F:metal ion binding"/>
    <property type="evidence" value="ECO:0007669"/>
    <property type="project" value="UniProtKB-KW"/>
</dbReference>
<evidence type="ECO:0000313" key="12">
    <source>
        <dbReference type="Proteomes" id="UP000244905"/>
    </source>
</evidence>
<keyword evidence="9" id="KW-0472">Membrane</keyword>
<keyword evidence="9" id="KW-1133">Transmembrane helix</keyword>
<dbReference type="GO" id="GO:0016787">
    <property type="term" value="F:hydrolase activity"/>
    <property type="evidence" value="ECO:0007669"/>
    <property type="project" value="UniProtKB-KW"/>
</dbReference>
<comment type="caution">
    <text evidence="11">The sequence shown here is derived from an EMBL/GenBank/DDBJ whole genome shotgun (WGS) entry which is preliminary data.</text>
</comment>
<feature type="transmembrane region" description="Helical" evidence="9">
    <location>
        <begin position="12"/>
        <end position="32"/>
    </location>
</feature>
<dbReference type="GO" id="GO:0004518">
    <property type="term" value="F:nuclease activity"/>
    <property type="evidence" value="ECO:0007669"/>
    <property type="project" value="UniProtKB-KW"/>
</dbReference>
<evidence type="ECO:0000256" key="9">
    <source>
        <dbReference type="SAM" id="Phobius"/>
    </source>
</evidence>
<comment type="cofactor">
    <cofactor evidence="1">
        <name>Mn(2+)</name>
        <dbReference type="ChEBI" id="CHEBI:29035"/>
    </cofactor>
</comment>
<evidence type="ECO:0000256" key="6">
    <source>
        <dbReference type="ARBA" id="ARBA00022801"/>
    </source>
</evidence>
<dbReference type="InterPro" id="IPR036691">
    <property type="entry name" value="Endo/exonu/phosph_ase_sf"/>
</dbReference>
<dbReference type="GeneID" id="82526242"/>
<evidence type="ECO:0000256" key="2">
    <source>
        <dbReference type="ARBA" id="ARBA00001946"/>
    </source>
</evidence>
<dbReference type="InterPro" id="IPR051547">
    <property type="entry name" value="TDP2-like"/>
</dbReference>
<dbReference type="PANTHER" id="PTHR15822">
    <property type="entry name" value="TRAF AND TNF RECEPTOR-ASSOCIATED PROTEIN"/>
    <property type="match status" value="1"/>
</dbReference>
<dbReference type="PANTHER" id="PTHR15822:SF4">
    <property type="entry name" value="TYROSYL-DNA PHOSPHODIESTERASE 2"/>
    <property type="match status" value="1"/>
</dbReference>
<feature type="domain" description="Endonuclease/exonuclease/phosphatase" evidence="10">
    <location>
        <begin position="114"/>
        <end position="383"/>
    </location>
</feature>
<feature type="transmembrane region" description="Helical" evidence="9">
    <location>
        <begin position="74"/>
        <end position="95"/>
    </location>
</feature>
<gene>
    <name evidence="11" type="ORF">C5O23_07780</name>
</gene>
<sequence>MKIPRPHRPVRSTVLAIAVGINLFVAMLTILAAYGGTFNPDTRVIMAMIAMTFPAMLLLGMIVMTADLFFDRRLALIIAGGWLISIQPILSFSPLHILGHSLSEQEKERSFTLLTYNILHYCDFRGENPELEANATMSYILSTDADIVNLQEAGPELTCPGRLNMMESGAVTTGDYWHMKQSQLDSLYARYPYRVINRDNQLSVYSKYPVTPVRIHIPPKDHNVMECFRLDIKGQTVHLINVHLKSIGLTDADKALYKQTFRNVPDSKQELRSEINDVKSQLLSKLAVAFRDRAAQANTVKNVIDSIGGPFIVAGDFNDIPDCYAVRRILSADGMNDAYADAAFGPAITYHGDRFYFRIDHVLYRGPFKAIDIERGGIYSSDHNPLLTTFLFDKDLRLQPESAP</sequence>
<evidence type="ECO:0000256" key="3">
    <source>
        <dbReference type="ARBA" id="ARBA00022722"/>
    </source>
</evidence>
<dbReference type="EMBL" id="PUEC01000016">
    <property type="protein sequence ID" value="PWB02003.1"/>
    <property type="molecule type" value="Genomic_DNA"/>
</dbReference>
<keyword evidence="12" id="KW-1185">Reference proteome</keyword>
<dbReference type="InterPro" id="IPR005135">
    <property type="entry name" value="Endo/exonuclease/phosphatase"/>
</dbReference>